<dbReference type="PANTHER" id="PTHR19282:SF456">
    <property type="entry name" value="CD63 MOLECULE"/>
    <property type="match status" value="1"/>
</dbReference>
<proteinExistence type="inferred from homology"/>
<evidence type="ECO:0000313" key="8">
    <source>
        <dbReference type="Proteomes" id="UP000824540"/>
    </source>
</evidence>
<accession>A0A8T2N3H4</accession>
<keyword evidence="5 6" id="KW-0472">Membrane</keyword>
<organism evidence="7 8">
    <name type="scientific">Albula glossodonta</name>
    <name type="common">roundjaw bonefish</name>
    <dbReference type="NCBI Taxonomy" id="121402"/>
    <lineage>
        <taxon>Eukaryota</taxon>
        <taxon>Metazoa</taxon>
        <taxon>Chordata</taxon>
        <taxon>Craniata</taxon>
        <taxon>Vertebrata</taxon>
        <taxon>Euteleostomi</taxon>
        <taxon>Actinopterygii</taxon>
        <taxon>Neopterygii</taxon>
        <taxon>Teleostei</taxon>
        <taxon>Albuliformes</taxon>
        <taxon>Albulidae</taxon>
        <taxon>Albula</taxon>
    </lineage>
</organism>
<feature type="transmembrane region" description="Helical" evidence="6">
    <location>
        <begin position="258"/>
        <end position="274"/>
    </location>
</feature>
<dbReference type="EMBL" id="JAFBMS010000167">
    <property type="protein sequence ID" value="KAG9333980.1"/>
    <property type="molecule type" value="Genomic_DNA"/>
</dbReference>
<evidence type="ECO:0000256" key="2">
    <source>
        <dbReference type="ARBA" id="ARBA00006840"/>
    </source>
</evidence>
<keyword evidence="8" id="KW-1185">Reference proteome</keyword>
<keyword evidence="4 6" id="KW-1133">Transmembrane helix</keyword>
<dbReference type="OrthoDB" id="10033535at2759"/>
<dbReference type="InterPro" id="IPR018503">
    <property type="entry name" value="Tetraspanin_CS"/>
</dbReference>
<evidence type="ECO:0000256" key="3">
    <source>
        <dbReference type="ARBA" id="ARBA00022692"/>
    </source>
</evidence>
<dbReference type="SUPFAM" id="SSF48652">
    <property type="entry name" value="Tetraspanin"/>
    <property type="match status" value="1"/>
</dbReference>
<dbReference type="PRINTS" id="PR00259">
    <property type="entry name" value="TMFOUR"/>
</dbReference>
<protein>
    <recommendedName>
        <fullName evidence="9">Tetraspanin</fullName>
    </recommendedName>
</protein>
<dbReference type="GO" id="GO:0005886">
    <property type="term" value="C:plasma membrane"/>
    <property type="evidence" value="ECO:0007669"/>
    <property type="project" value="TreeGrafter"/>
</dbReference>
<dbReference type="Pfam" id="PF00335">
    <property type="entry name" value="Tetraspanin"/>
    <property type="match status" value="1"/>
</dbReference>
<sequence>MKLAWAEGAEEGVWLALAVTERKQLVLHVGIFPLCAAAVVTCPMTERETASPFLHIALSQGVLEKVASPSSLREGRGPWKLCGLALIVLGVLVQVAVHNTPAIKNAASSATPLTLIVVGVIIFFISFFGCCGAWKENHCMVTTFAVLLSLIIIIEIGTAIAGYLSGIVHTGLKEIINSYKNSTADFRKSMDKLQEDLKCCGANSSSDWANFAADHLSVPDSCCKNVTVNCGEGNMKNANLVYQEGCQRAVEDLLKKNILWIMGIVFACLLMRGIRSGYEVM</sequence>
<gene>
    <name evidence="7" type="ORF">JZ751_009296</name>
</gene>
<dbReference type="PANTHER" id="PTHR19282">
    <property type="entry name" value="TETRASPANIN"/>
    <property type="match status" value="1"/>
</dbReference>
<comment type="similarity">
    <text evidence="2">Belongs to the tetraspanin (TM4SF) family.</text>
</comment>
<comment type="subcellular location">
    <subcellularLocation>
        <location evidence="1">Membrane</location>
        <topology evidence="1">Multi-pass membrane protein</topology>
    </subcellularLocation>
</comment>
<feature type="transmembrane region" description="Helical" evidence="6">
    <location>
        <begin position="79"/>
        <end position="97"/>
    </location>
</feature>
<evidence type="ECO:0008006" key="9">
    <source>
        <dbReference type="Google" id="ProtNLM"/>
    </source>
</evidence>
<dbReference type="InterPro" id="IPR018499">
    <property type="entry name" value="Tetraspanin/Peripherin"/>
</dbReference>
<evidence type="ECO:0000256" key="6">
    <source>
        <dbReference type="SAM" id="Phobius"/>
    </source>
</evidence>
<evidence type="ECO:0000313" key="7">
    <source>
        <dbReference type="EMBL" id="KAG9333980.1"/>
    </source>
</evidence>
<evidence type="ECO:0000256" key="1">
    <source>
        <dbReference type="ARBA" id="ARBA00004141"/>
    </source>
</evidence>
<dbReference type="Gene3D" id="1.10.1450.10">
    <property type="entry name" value="Tetraspanin"/>
    <property type="match status" value="1"/>
</dbReference>
<dbReference type="AlphaFoldDB" id="A0A8T2N3H4"/>
<comment type="caution">
    <text evidence="7">The sequence shown here is derived from an EMBL/GenBank/DDBJ whole genome shotgun (WGS) entry which is preliminary data.</text>
</comment>
<evidence type="ECO:0000256" key="5">
    <source>
        <dbReference type="ARBA" id="ARBA00023136"/>
    </source>
</evidence>
<dbReference type="Proteomes" id="UP000824540">
    <property type="component" value="Unassembled WGS sequence"/>
</dbReference>
<feature type="transmembrane region" description="Helical" evidence="6">
    <location>
        <begin position="109"/>
        <end position="134"/>
    </location>
</feature>
<dbReference type="PROSITE" id="PS00421">
    <property type="entry name" value="TM4_1"/>
    <property type="match status" value="1"/>
</dbReference>
<reference evidence="7" key="1">
    <citation type="thesis" date="2021" institute="BYU ScholarsArchive" country="Provo, UT, USA">
        <title>Applications of and Algorithms for Genome Assembly and Genomic Analyses with an Emphasis on Marine Teleosts.</title>
        <authorList>
            <person name="Pickett B.D."/>
        </authorList>
    </citation>
    <scope>NUCLEOTIDE SEQUENCE</scope>
    <source>
        <strain evidence="7">HI-2016</strain>
    </source>
</reference>
<keyword evidence="3 6" id="KW-0812">Transmembrane</keyword>
<name>A0A8T2N3H4_9TELE</name>
<dbReference type="InterPro" id="IPR008952">
    <property type="entry name" value="Tetraspanin_EC2_sf"/>
</dbReference>
<dbReference type="GO" id="GO:1900746">
    <property type="term" value="P:regulation of vascular endothelial growth factor signaling pathway"/>
    <property type="evidence" value="ECO:0007669"/>
    <property type="project" value="TreeGrafter"/>
</dbReference>
<feature type="transmembrane region" description="Helical" evidence="6">
    <location>
        <begin position="141"/>
        <end position="164"/>
    </location>
</feature>
<evidence type="ECO:0000256" key="4">
    <source>
        <dbReference type="ARBA" id="ARBA00022989"/>
    </source>
</evidence>